<dbReference type="PROSITE" id="PS50887">
    <property type="entry name" value="GGDEF"/>
    <property type="match status" value="1"/>
</dbReference>
<evidence type="ECO:0000259" key="2">
    <source>
        <dbReference type="PROSITE" id="PS50887"/>
    </source>
</evidence>
<evidence type="ECO:0000313" key="3">
    <source>
        <dbReference type="EMBL" id="CAB4831668.1"/>
    </source>
</evidence>
<keyword evidence="1" id="KW-0812">Transmembrane</keyword>
<dbReference type="GO" id="GO:1902201">
    <property type="term" value="P:negative regulation of bacterial-type flagellum-dependent cell motility"/>
    <property type="evidence" value="ECO:0007669"/>
    <property type="project" value="TreeGrafter"/>
</dbReference>
<dbReference type="PANTHER" id="PTHR45138">
    <property type="entry name" value="REGULATORY COMPONENTS OF SENSORY TRANSDUCTION SYSTEM"/>
    <property type="match status" value="1"/>
</dbReference>
<dbReference type="InterPro" id="IPR050469">
    <property type="entry name" value="Diguanylate_Cyclase"/>
</dbReference>
<gene>
    <name evidence="3" type="ORF">UFOPK3139_01538</name>
</gene>
<feature type="transmembrane region" description="Helical" evidence="1">
    <location>
        <begin position="36"/>
        <end position="57"/>
    </location>
</feature>
<sequence length="457" mass="48805">MQEQDNFGLYAPAAGRVAAAVGASLLALVLPRTSSVKWWALAPALALLALAGAVAMWRERRTRDGRSWPVPLFVGHVVVANTGAGFVGVAVGGTEGNQRFVLMAILVLTASSADGAAAVFGWVVATFTVYWSAVLGGTPANVAVTVSAMFAVSAAAIGAIVHSVLTNQRAQARLASATAALASSIACGDTLEDLPDVLPLASDVLGGPPLRVLSIGAERPPVEIAAFDRPLATNARGRSRHIREAGIEEQVLITTSHGEAYVLVVNWPSGAARRAVPPRTVGVVRDLLSHLVERSKRITVLEHHTMTDPLTGLGNRRALADWMQRRSAEATVVILDLDHFKRFNDSRGHLEGDALLRRFARVLQAYLREEDCAVRLGGEEFCIALDRADELVAERYTQRVRASFALDPGRVTFSAGVAGVLNLETVEDVLTRADQALYEAKRSGRDRTVRALVPGRQ</sequence>
<feature type="transmembrane region" description="Helical" evidence="1">
    <location>
        <begin position="69"/>
        <end position="94"/>
    </location>
</feature>
<keyword evidence="1" id="KW-0472">Membrane</keyword>
<dbReference type="SMART" id="SM00267">
    <property type="entry name" value="GGDEF"/>
    <property type="match status" value="1"/>
</dbReference>
<feature type="domain" description="GGDEF" evidence="2">
    <location>
        <begin position="328"/>
        <end position="453"/>
    </location>
</feature>
<dbReference type="Pfam" id="PF00990">
    <property type="entry name" value="GGDEF"/>
    <property type="match status" value="1"/>
</dbReference>
<dbReference type="AlphaFoldDB" id="A0A6J7AGR8"/>
<feature type="transmembrane region" description="Helical" evidence="1">
    <location>
        <begin position="7"/>
        <end position="30"/>
    </location>
</feature>
<dbReference type="NCBIfam" id="TIGR00254">
    <property type="entry name" value="GGDEF"/>
    <property type="match status" value="1"/>
</dbReference>
<dbReference type="GO" id="GO:0005886">
    <property type="term" value="C:plasma membrane"/>
    <property type="evidence" value="ECO:0007669"/>
    <property type="project" value="TreeGrafter"/>
</dbReference>
<feature type="transmembrane region" description="Helical" evidence="1">
    <location>
        <begin position="142"/>
        <end position="165"/>
    </location>
</feature>
<dbReference type="PANTHER" id="PTHR45138:SF9">
    <property type="entry name" value="DIGUANYLATE CYCLASE DGCM-RELATED"/>
    <property type="match status" value="1"/>
</dbReference>
<keyword evidence="1" id="KW-1133">Transmembrane helix</keyword>
<reference evidence="3" key="1">
    <citation type="submission" date="2020-05" db="EMBL/GenBank/DDBJ databases">
        <authorList>
            <person name="Chiriac C."/>
            <person name="Salcher M."/>
            <person name="Ghai R."/>
            <person name="Kavagutti S V."/>
        </authorList>
    </citation>
    <scope>NUCLEOTIDE SEQUENCE</scope>
</reference>
<protein>
    <submittedName>
        <fullName evidence="3">Unannotated protein</fullName>
    </submittedName>
</protein>
<name>A0A6J7AGR8_9ZZZZ</name>
<dbReference type="SUPFAM" id="SSF55073">
    <property type="entry name" value="Nucleotide cyclase"/>
    <property type="match status" value="1"/>
</dbReference>
<dbReference type="InterPro" id="IPR029787">
    <property type="entry name" value="Nucleotide_cyclase"/>
</dbReference>
<dbReference type="FunFam" id="3.30.70.270:FF:000001">
    <property type="entry name" value="Diguanylate cyclase domain protein"/>
    <property type="match status" value="1"/>
</dbReference>
<dbReference type="EMBL" id="CAFABA010000059">
    <property type="protein sequence ID" value="CAB4831668.1"/>
    <property type="molecule type" value="Genomic_DNA"/>
</dbReference>
<feature type="transmembrane region" description="Helical" evidence="1">
    <location>
        <begin position="100"/>
        <end position="130"/>
    </location>
</feature>
<dbReference type="InterPro" id="IPR043128">
    <property type="entry name" value="Rev_trsase/Diguanyl_cyclase"/>
</dbReference>
<dbReference type="CDD" id="cd01949">
    <property type="entry name" value="GGDEF"/>
    <property type="match status" value="1"/>
</dbReference>
<organism evidence="3">
    <name type="scientific">freshwater metagenome</name>
    <dbReference type="NCBI Taxonomy" id="449393"/>
    <lineage>
        <taxon>unclassified sequences</taxon>
        <taxon>metagenomes</taxon>
        <taxon>ecological metagenomes</taxon>
    </lineage>
</organism>
<dbReference type="GO" id="GO:0052621">
    <property type="term" value="F:diguanylate cyclase activity"/>
    <property type="evidence" value="ECO:0007669"/>
    <property type="project" value="TreeGrafter"/>
</dbReference>
<dbReference type="GO" id="GO:0043709">
    <property type="term" value="P:cell adhesion involved in single-species biofilm formation"/>
    <property type="evidence" value="ECO:0007669"/>
    <property type="project" value="TreeGrafter"/>
</dbReference>
<evidence type="ECO:0000256" key="1">
    <source>
        <dbReference type="SAM" id="Phobius"/>
    </source>
</evidence>
<accession>A0A6J7AGR8</accession>
<dbReference type="Gene3D" id="3.30.70.270">
    <property type="match status" value="1"/>
</dbReference>
<proteinExistence type="predicted"/>
<dbReference type="InterPro" id="IPR000160">
    <property type="entry name" value="GGDEF_dom"/>
</dbReference>